<evidence type="ECO:0000313" key="1">
    <source>
        <dbReference type="EMBL" id="GGV13865.1"/>
    </source>
</evidence>
<accession>A0A918IIE9</accession>
<sequence>MGTWDKPVRDTAGQRVGHALRLTPGPGAILPLVSGVFGARCAADASAECDSYHGLISLPGL</sequence>
<dbReference type="AlphaFoldDB" id="A0A918IIE9"/>
<protein>
    <submittedName>
        <fullName evidence="1">Uncharacterized protein</fullName>
    </submittedName>
</protein>
<name>A0A918IIE9_9ACTN</name>
<proteinExistence type="predicted"/>
<keyword evidence="2" id="KW-1185">Reference proteome</keyword>
<organism evidence="1 2">
    <name type="scientific">Streptomyces filipinensis</name>
    <dbReference type="NCBI Taxonomy" id="66887"/>
    <lineage>
        <taxon>Bacteria</taxon>
        <taxon>Bacillati</taxon>
        <taxon>Actinomycetota</taxon>
        <taxon>Actinomycetes</taxon>
        <taxon>Kitasatosporales</taxon>
        <taxon>Streptomycetaceae</taxon>
        <taxon>Streptomyces</taxon>
    </lineage>
</organism>
<comment type="caution">
    <text evidence="1">The sequence shown here is derived from an EMBL/GenBank/DDBJ whole genome shotgun (WGS) entry which is preliminary data.</text>
</comment>
<evidence type="ECO:0000313" key="2">
    <source>
        <dbReference type="Proteomes" id="UP000618795"/>
    </source>
</evidence>
<dbReference type="Proteomes" id="UP000618795">
    <property type="component" value="Unassembled WGS sequence"/>
</dbReference>
<gene>
    <name evidence="1" type="ORF">GCM10010260_61040</name>
</gene>
<reference evidence="1" key="2">
    <citation type="submission" date="2020-09" db="EMBL/GenBank/DDBJ databases">
        <authorList>
            <person name="Sun Q."/>
            <person name="Ohkuma M."/>
        </authorList>
    </citation>
    <scope>NUCLEOTIDE SEQUENCE</scope>
    <source>
        <strain evidence="1">JCM 4369</strain>
    </source>
</reference>
<reference evidence="1" key="1">
    <citation type="journal article" date="2014" name="Int. J. Syst. Evol. Microbiol.">
        <title>Complete genome sequence of Corynebacterium casei LMG S-19264T (=DSM 44701T), isolated from a smear-ripened cheese.</title>
        <authorList>
            <consortium name="US DOE Joint Genome Institute (JGI-PGF)"/>
            <person name="Walter F."/>
            <person name="Albersmeier A."/>
            <person name="Kalinowski J."/>
            <person name="Ruckert C."/>
        </authorList>
    </citation>
    <scope>NUCLEOTIDE SEQUENCE</scope>
    <source>
        <strain evidence="1">JCM 4369</strain>
    </source>
</reference>
<dbReference type="EMBL" id="BMTD01000016">
    <property type="protein sequence ID" value="GGV13865.1"/>
    <property type="molecule type" value="Genomic_DNA"/>
</dbReference>